<evidence type="ECO:0000313" key="3">
    <source>
        <dbReference type="Proteomes" id="UP000654075"/>
    </source>
</evidence>
<organism evidence="2 3">
    <name type="scientific">Polarella glacialis</name>
    <name type="common">Dinoflagellate</name>
    <dbReference type="NCBI Taxonomy" id="89957"/>
    <lineage>
        <taxon>Eukaryota</taxon>
        <taxon>Sar</taxon>
        <taxon>Alveolata</taxon>
        <taxon>Dinophyceae</taxon>
        <taxon>Suessiales</taxon>
        <taxon>Suessiaceae</taxon>
        <taxon>Polarella</taxon>
    </lineage>
</organism>
<dbReference type="Proteomes" id="UP000654075">
    <property type="component" value="Unassembled WGS sequence"/>
</dbReference>
<reference evidence="2" key="1">
    <citation type="submission" date="2021-02" db="EMBL/GenBank/DDBJ databases">
        <authorList>
            <person name="Dougan E. K."/>
            <person name="Rhodes N."/>
            <person name="Thang M."/>
            <person name="Chan C."/>
        </authorList>
    </citation>
    <scope>NUCLEOTIDE SEQUENCE</scope>
</reference>
<proteinExistence type="predicted"/>
<evidence type="ECO:0000313" key="2">
    <source>
        <dbReference type="EMBL" id="CAE8607085.1"/>
    </source>
</evidence>
<sequence>MVEVTAAKENVSPPLPPEVVTSERSKSLDLVEKWHGNWPAVGTKRLVKVQPKLSSDGADWRKSRRFRTRLTEDCHKGGISRFDAFGSGRSLKPWAGHQLGGGPIASSQAKLLAKEAKRLLPAHDHGAVDGARPWSGGLLAETLLGLDLRLKAPEPSCGPPLPPPAVEQAADGRNVATQASVTLQYSLSPCCF</sequence>
<comment type="caution">
    <text evidence="2">The sequence shown here is derived from an EMBL/GenBank/DDBJ whole genome shotgun (WGS) entry which is preliminary data.</text>
</comment>
<dbReference type="AlphaFoldDB" id="A0A813F2Y3"/>
<dbReference type="EMBL" id="CAJNNV010020420">
    <property type="protein sequence ID" value="CAE8607085.1"/>
    <property type="molecule type" value="Genomic_DNA"/>
</dbReference>
<feature type="region of interest" description="Disordered" evidence="1">
    <location>
        <begin position="1"/>
        <end position="22"/>
    </location>
</feature>
<protein>
    <submittedName>
        <fullName evidence="2">Uncharacterized protein</fullName>
    </submittedName>
</protein>
<accession>A0A813F2Y3</accession>
<keyword evidence="3" id="KW-1185">Reference proteome</keyword>
<evidence type="ECO:0000256" key="1">
    <source>
        <dbReference type="SAM" id="MobiDB-lite"/>
    </source>
</evidence>
<name>A0A813F2Y3_POLGL</name>
<gene>
    <name evidence="2" type="ORF">PGLA1383_LOCUS25031</name>
</gene>